<dbReference type="InterPro" id="IPR042171">
    <property type="entry name" value="Acyl-CoA_hotdog"/>
</dbReference>
<comment type="subcellular location">
    <subcellularLocation>
        <location evidence="1">Peroxisome matrix</location>
    </subcellularLocation>
</comment>
<reference evidence="11" key="1">
    <citation type="submission" date="2022-08" db="EMBL/GenBank/DDBJ databases">
        <authorList>
            <person name="Marques A."/>
        </authorList>
    </citation>
    <scope>NUCLEOTIDE SEQUENCE</scope>
    <source>
        <strain evidence="11">RhyPub2mFocal</strain>
        <tissue evidence="11">Leaves</tissue>
    </source>
</reference>
<evidence type="ECO:0000256" key="9">
    <source>
        <dbReference type="SAM" id="Phobius"/>
    </source>
</evidence>
<dbReference type="PANTHER" id="PTHR11066">
    <property type="entry name" value="ACYL-COA THIOESTERASE"/>
    <property type="match status" value="1"/>
</dbReference>
<dbReference type="SUPFAM" id="SSF51206">
    <property type="entry name" value="cAMP-binding domain-like"/>
    <property type="match status" value="1"/>
</dbReference>
<keyword evidence="9" id="KW-1133">Transmembrane helix</keyword>
<comment type="catalytic activity">
    <reaction evidence="7">
        <text>a fatty acyl-CoA + H2O = a fatty acid + CoA + H(+)</text>
        <dbReference type="Rhea" id="RHEA:16781"/>
        <dbReference type="ChEBI" id="CHEBI:15377"/>
        <dbReference type="ChEBI" id="CHEBI:15378"/>
        <dbReference type="ChEBI" id="CHEBI:28868"/>
        <dbReference type="ChEBI" id="CHEBI:57287"/>
        <dbReference type="ChEBI" id="CHEBI:77636"/>
        <dbReference type="EC" id="3.1.2.20"/>
    </reaction>
</comment>
<evidence type="ECO:0000256" key="6">
    <source>
        <dbReference type="ARBA" id="ARBA00023098"/>
    </source>
</evidence>
<dbReference type="AlphaFoldDB" id="A0AAV8BVX2"/>
<feature type="domain" description="Cyclic nucleotide-binding" evidence="10">
    <location>
        <begin position="27"/>
        <end position="95"/>
    </location>
</feature>
<proteinExistence type="inferred from homology"/>
<dbReference type="GO" id="GO:0005782">
    <property type="term" value="C:peroxisomal matrix"/>
    <property type="evidence" value="ECO:0007669"/>
    <property type="project" value="UniProtKB-SubCell"/>
</dbReference>
<dbReference type="GO" id="GO:0047617">
    <property type="term" value="F:fatty acyl-CoA hydrolase activity"/>
    <property type="evidence" value="ECO:0007669"/>
    <property type="project" value="UniProtKB-EC"/>
</dbReference>
<dbReference type="InterPro" id="IPR018490">
    <property type="entry name" value="cNMP-bd_dom_sf"/>
</dbReference>
<dbReference type="Proteomes" id="UP001140206">
    <property type="component" value="Chromosome 5"/>
</dbReference>
<dbReference type="SUPFAM" id="SSF54637">
    <property type="entry name" value="Thioesterase/thiol ester dehydrase-isomerase"/>
    <property type="match status" value="2"/>
</dbReference>
<keyword evidence="9" id="KW-0472">Membrane</keyword>
<gene>
    <name evidence="11" type="ORF">LUZ62_081086</name>
</gene>
<evidence type="ECO:0000256" key="1">
    <source>
        <dbReference type="ARBA" id="ARBA00004253"/>
    </source>
</evidence>
<evidence type="ECO:0000259" key="10">
    <source>
        <dbReference type="PROSITE" id="PS50042"/>
    </source>
</evidence>
<feature type="transmembrane region" description="Helical" evidence="9">
    <location>
        <begin position="6"/>
        <end position="28"/>
    </location>
</feature>
<sequence>MGSWVFIVGNIFFIVGSVIEFLGQVPLLQRLPSSSHRKIADVVEVKHYESGEYVARDGEPVAGLCFIWDGQAEVSDPSNADDGNRLFLKKYDYFGHGSTGSTHQVNVVALSTLTCLILPNKYRCLLQPKSIWNADETPENFSLVEHILHLEPLDVNIFRGFTPPDAPAFKQVFGGQFIGQALAAASKTVDCFKRLHSLHATFILRGDNNVPIIYQVDRVRDGNNFATRTVEAKQHGSVIFTLIASFQKEQLGFEHQTASVPLVPSPETLLSMEELQERHMTDPRLPMEYRIRVASKKFVPWPIEIRFCEKYSTREESKPSFNYWFRARGKLSDDPALHRCVVAYASDLIFASVSLNPHRKGIIASALSLDHSMWFHRPMKADDWLLYVIESPTAYGGRGFVTGRMYNRKGELVVSLTQECRIRKVKDLQEPPKSKL</sequence>
<dbReference type="CDD" id="cd03445">
    <property type="entry name" value="Thioesterase_II_repeat2"/>
    <property type="match status" value="1"/>
</dbReference>
<evidence type="ECO:0000256" key="3">
    <source>
        <dbReference type="ARBA" id="ARBA00006538"/>
    </source>
</evidence>
<comment type="pathway">
    <text evidence="2">Lipid metabolism; fatty acid metabolism.</text>
</comment>
<dbReference type="InterPro" id="IPR000595">
    <property type="entry name" value="cNMP-bd_dom"/>
</dbReference>
<dbReference type="SMART" id="SM00100">
    <property type="entry name" value="cNMP"/>
    <property type="match status" value="1"/>
</dbReference>
<dbReference type="PANTHER" id="PTHR11066:SF34">
    <property type="entry name" value="ACYL-COENZYME A THIOESTERASE 8"/>
    <property type="match status" value="1"/>
</dbReference>
<dbReference type="Pfam" id="PF00027">
    <property type="entry name" value="cNMP_binding"/>
    <property type="match status" value="1"/>
</dbReference>
<dbReference type="InterPro" id="IPR049449">
    <property type="entry name" value="TesB_ACOT8-like_N"/>
</dbReference>
<dbReference type="EC" id="3.1.2.20" evidence="8"/>
<dbReference type="Gene3D" id="2.40.160.210">
    <property type="entry name" value="Acyl-CoA thioesterase, double hotdog domain"/>
    <property type="match status" value="1"/>
</dbReference>
<dbReference type="InterPro" id="IPR014710">
    <property type="entry name" value="RmlC-like_jellyroll"/>
</dbReference>
<evidence type="ECO:0000256" key="7">
    <source>
        <dbReference type="ARBA" id="ARBA00035880"/>
    </source>
</evidence>
<keyword evidence="5" id="KW-0378">Hydrolase</keyword>
<dbReference type="Pfam" id="PF13622">
    <property type="entry name" value="4HBT_3"/>
    <property type="match status" value="1"/>
</dbReference>
<evidence type="ECO:0000256" key="5">
    <source>
        <dbReference type="ARBA" id="ARBA00022801"/>
    </source>
</evidence>
<dbReference type="Pfam" id="PF20789">
    <property type="entry name" value="4HBT_3C"/>
    <property type="match status" value="1"/>
</dbReference>
<comment type="caution">
    <text evidence="11">The sequence shown here is derived from an EMBL/GenBank/DDBJ whole genome shotgun (WGS) entry which is preliminary data.</text>
</comment>
<dbReference type="GO" id="GO:0006637">
    <property type="term" value="P:acyl-CoA metabolic process"/>
    <property type="evidence" value="ECO:0007669"/>
    <property type="project" value="InterPro"/>
</dbReference>
<dbReference type="FunFam" id="2.40.160.210:FF:000003">
    <property type="entry name" value="Acyl-CoA thioesterase II"/>
    <property type="match status" value="1"/>
</dbReference>
<dbReference type="FunFam" id="2.60.120.10:FF:000109">
    <property type="entry name" value="Acyl-CoA thioesterase II"/>
    <property type="match status" value="1"/>
</dbReference>
<evidence type="ECO:0000256" key="8">
    <source>
        <dbReference type="ARBA" id="ARBA00038894"/>
    </source>
</evidence>
<dbReference type="GO" id="GO:0009062">
    <property type="term" value="P:fatty acid catabolic process"/>
    <property type="evidence" value="ECO:0007669"/>
    <property type="project" value="TreeGrafter"/>
</dbReference>
<accession>A0AAV8BVX2</accession>
<organism evidence="11 12">
    <name type="scientific">Rhynchospora pubera</name>
    <dbReference type="NCBI Taxonomy" id="906938"/>
    <lineage>
        <taxon>Eukaryota</taxon>
        <taxon>Viridiplantae</taxon>
        <taxon>Streptophyta</taxon>
        <taxon>Embryophyta</taxon>
        <taxon>Tracheophyta</taxon>
        <taxon>Spermatophyta</taxon>
        <taxon>Magnoliopsida</taxon>
        <taxon>Liliopsida</taxon>
        <taxon>Poales</taxon>
        <taxon>Cyperaceae</taxon>
        <taxon>Cyperoideae</taxon>
        <taxon>Rhynchosporeae</taxon>
        <taxon>Rhynchospora</taxon>
    </lineage>
</organism>
<dbReference type="CDD" id="cd03444">
    <property type="entry name" value="Thioesterase_II_repeat1"/>
    <property type="match status" value="1"/>
</dbReference>
<keyword evidence="12" id="KW-1185">Reference proteome</keyword>
<name>A0AAV8BVX2_9POAL</name>
<dbReference type="InterPro" id="IPR029069">
    <property type="entry name" value="HotDog_dom_sf"/>
</dbReference>
<keyword evidence="6" id="KW-0443">Lipid metabolism</keyword>
<dbReference type="InterPro" id="IPR049450">
    <property type="entry name" value="ACOT8-like_C"/>
</dbReference>
<dbReference type="EMBL" id="JAMFTS010000005">
    <property type="protein sequence ID" value="KAJ4746681.1"/>
    <property type="molecule type" value="Genomic_DNA"/>
</dbReference>
<dbReference type="Gene3D" id="2.60.120.10">
    <property type="entry name" value="Jelly Rolls"/>
    <property type="match status" value="1"/>
</dbReference>
<keyword evidence="9" id="KW-0812">Transmembrane</keyword>
<dbReference type="PROSITE" id="PS50042">
    <property type="entry name" value="CNMP_BINDING_3"/>
    <property type="match status" value="1"/>
</dbReference>
<evidence type="ECO:0000313" key="11">
    <source>
        <dbReference type="EMBL" id="KAJ4746681.1"/>
    </source>
</evidence>
<dbReference type="InterPro" id="IPR003703">
    <property type="entry name" value="Acyl_CoA_thio"/>
</dbReference>
<comment type="subunit">
    <text evidence="4">Homotetramer.</text>
</comment>
<evidence type="ECO:0000313" key="12">
    <source>
        <dbReference type="Proteomes" id="UP001140206"/>
    </source>
</evidence>
<protein>
    <recommendedName>
        <fullName evidence="8">acyl-CoA hydrolase</fullName>
        <ecNumber evidence="8">3.1.2.20</ecNumber>
    </recommendedName>
</protein>
<comment type="similarity">
    <text evidence="3">Belongs to the C/M/P thioester hydrolase family.</text>
</comment>
<evidence type="ECO:0000256" key="4">
    <source>
        <dbReference type="ARBA" id="ARBA00011881"/>
    </source>
</evidence>
<evidence type="ECO:0000256" key="2">
    <source>
        <dbReference type="ARBA" id="ARBA00004872"/>
    </source>
</evidence>
<dbReference type="CDD" id="cd00038">
    <property type="entry name" value="CAP_ED"/>
    <property type="match status" value="1"/>
</dbReference>